<proteinExistence type="inferred from homology"/>
<feature type="compositionally biased region" description="Low complexity" evidence="6">
    <location>
        <begin position="243"/>
        <end position="258"/>
    </location>
</feature>
<feature type="region of interest" description="Disordered" evidence="6">
    <location>
        <begin position="48"/>
        <end position="76"/>
    </location>
</feature>
<feature type="compositionally biased region" description="Polar residues" evidence="6">
    <location>
        <begin position="55"/>
        <end position="64"/>
    </location>
</feature>
<comment type="subcellular location">
    <subcellularLocation>
        <location evidence="1">Nucleus</location>
    </subcellularLocation>
</comment>
<accession>A0ABR2HQ97</accession>
<keyword evidence="4" id="KW-0804">Transcription</keyword>
<dbReference type="Pfam" id="PF06179">
    <property type="entry name" value="Med22"/>
    <property type="match status" value="1"/>
</dbReference>
<evidence type="ECO:0000313" key="8">
    <source>
        <dbReference type="Proteomes" id="UP001390339"/>
    </source>
</evidence>
<dbReference type="InterPro" id="IPR009332">
    <property type="entry name" value="Med22"/>
</dbReference>
<protein>
    <submittedName>
        <fullName evidence="7">Mediator of RNA polymerase ii transcription subunit 22 protein</fullName>
    </submittedName>
</protein>
<sequence length="269" mass="28750">MSAPKETSEVTPEDTVDASWKAFGKAIQEVTAGVKKAEKPAATLPLMRSDYPDLFNNQQRPASDSSPSPSTPLTLSEIMSSTGRLGANMISRPSSNSLLDRHNLAIAEILKRFLNMVVAATEPIDEGYTPEKASLNQMTMATETAALIKAIENLLQLTRELKRLWITGPLHPTPEVERENRERDAAIDARTERIVTLFNKWIVKREEQQRANRKSQKTAATAGENNSIDVDVESATSTTFGAAAAAGPTGNAGGIAAASGTMGGVGGSD</sequence>
<evidence type="ECO:0000313" key="7">
    <source>
        <dbReference type="EMBL" id="KAK8851250.1"/>
    </source>
</evidence>
<evidence type="ECO:0000256" key="2">
    <source>
        <dbReference type="ARBA" id="ARBA00005942"/>
    </source>
</evidence>
<dbReference type="Proteomes" id="UP001390339">
    <property type="component" value="Unassembled WGS sequence"/>
</dbReference>
<dbReference type="PANTHER" id="PTHR12434:SF6">
    <property type="entry name" value="MEDIATOR OF RNA POLYMERASE II TRANSCRIPTION SUBUNIT 22"/>
    <property type="match status" value="1"/>
</dbReference>
<evidence type="ECO:0000256" key="3">
    <source>
        <dbReference type="ARBA" id="ARBA00023015"/>
    </source>
</evidence>
<evidence type="ECO:0000256" key="6">
    <source>
        <dbReference type="SAM" id="MobiDB-lite"/>
    </source>
</evidence>
<keyword evidence="3" id="KW-0805">Transcription regulation</keyword>
<feature type="compositionally biased region" description="Polar residues" evidence="6">
    <location>
        <begin position="217"/>
        <end position="228"/>
    </location>
</feature>
<feature type="compositionally biased region" description="Low complexity" evidence="6">
    <location>
        <begin position="65"/>
        <end position="76"/>
    </location>
</feature>
<dbReference type="EMBL" id="JAPCWZ010000009">
    <property type="protein sequence ID" value="KAK8851250.1"/>
    <property type="molecule type" value="Genomic_DNA"/>
</dbReference>
<evidence type="ECO:0000256" key="5">
    <source>
        <dbReference type="ARBA" id="ARBA00023242"/>
    </source>
</evidence>
<keyword evidence="8" id="KW-1185">Reference proteome</keyword>
<evidence type="ECO:0000256" key="4">
    <source>
        <dbReference type="ARBA" id="ARBA00023163"/>
    </source>
</evidence>
<dbReference type="PANTHER" id="PTHR12434">
    <property type="entry name" value="MEDIATOR OF RNA POLYMERASE II TRANSCRIPTION SUBUNIT 22"/>
    <property type="match status" value="1"/>
</dbReference>
<feature type="region of interest" description="Disordered" evidence="6">
    <location>
        <begin position="208"/>
        <end position="229"/>
    </location>
</feature>
<reference evidence="7 8" key="1">
    <citation type="journal article" date="2024" name="IMA Fungus">
        <title>Apiospora arundinis, a panoply of carbohydrate-active enzymes and secondary metabolites.</title>
        <authorList>
            <person name="Sorensen T."/>
            <person name="Petersen C."/>
            <person name="Muurmann A.T."/>
            <person name="Christiansen J.V."/>
            <person name="Brundto M.L."/>
            <person name="Overgaard C.K."/>
            <person name="Boysen A.T."/>
            <person name="Wollenberg R.D."/>
            <person name="Larsen T.O."/>
            <person name="Sorensen J.L."/>
            <person name="Nielsen K.L."/>
            <person name="Sondergaard T.E."/>
        </authorList>
    </citation>
    <scope>NUCLEOTIDE SEQUENCE [LARGE SCALE GENOMIC DNA]</scope>
    <source>
        <strain evidence="7 8">AAU 773</strain>
    </source>
</reference>
<organism evidence="7 8">
    <name type="scientific">Apiospora arundinis</name>
    <dbReference type="NCBI Taxonomy" id="335852"/>
    <lineage>
        <taxon>Eukaryota</taxon>
        <taxon>Fungi</taxon>
        <taxon>Dikarya</taxon>
        <taxon>Ascomycota</taxon>
        <taxon>Pezizomycotina</taxon>
        <taxon>Sordariomycetes</taxon>
        <taxon>Xylariomycetidae</taxon>
        <taxon>Amphisphaeriales</taxon>
        <taxon>Apiosporaceae</taxon>
        <taxon>Apiospora</taxon>
    </lineage>
</organism>
<comment type="caution">
    <text evidence="7">The sequence shown here is derived from an EMBL/GenBank/DDBJ whole genome shotgun (WGS) entry which is preliminary data.</text>
</comment>
<name>A0ABR2HQ97_9PEZI</name>
<gene>
    <name evidence="7" type="ORF">PGQ11_013729</name>
</gene>
<keyword evidence="5" id="KW-0539">Nucleus</keyword>
<evidence type="ECO:0000256" key="1">
    <source>
        <dbReference type="ARBA" id="ARBA00004123"/>
    </source>
</evidence>
<comment type="similarity">
    <text evidence="2">Belongs to the Mediator complex subunit 22 family.</text>
</comment>
<feature type="region of interest" description="Disordered" evidence="6">
    <location>
        <begin position="243"/>
        <end position="269"/>
    </location>
</feature>